<dbReference type="PROSITE" id="PS51471">
    <property type="entry name" value="FE2OG_OXY"/>
    <property type="match status" value="1"/>
</dbReference>
<dbReference type="InterPro" id="IPR018655">
    <property type="entry name" value="DUF2086"/>
</dbReference>
<keyword evidence="1" id="KW-0479">Metal-binding</keyword>
<sequence length="237" mass="26391">MALHTLCSRVAACDWAGLAATLDGQGWARIEGLLGPRDCAELVALYESGRFRSQVIMARHGYGRGEYKYLAYPLPEPVAALRTALYPHLAPIANRWNQMMDIETRYPPAHAAYLERCHEAGQVRPTPLLLRYGPGDYNCLHQDLYGEQVFPLQVAILLSRPGEDFTGGEFVLTEQRPRMQSRPHVVPLAQGDGVIFAVHHRPVQGSRGPYRVNLRHGVAALRSGHRHTLGVIFHDAS</sequence>
<dbReference type="Proteomes" id="UP000284605">
    <property type="component" value="Unassembled WGS sequence"/>
</dbReference>
<dbReference type="Pfam" id="PF09859">
    <property type="entry name" value="Oxygenase-NA"/>
    <property type="match status" value="1"/>
</dbReference>
<comment type="similarity">
    <text evidence="1">Belongs to the iron/ascorbate-dependent oxidoreductase family.</text>
</comment>
<keyword evidence="1" id="KW-0408">Iron</keyword>
<accession>A0A418WFN6</accession>
<dbReference type="GO" id="GO:0046872">
    <property type="term" value="F:metal ion binding"/>
    <property type="evidence" value="ECO:0007669"/>
    <property type="project" value="UniProtKB-KW"/>
</dbReference>
<name>A0A418WFN6_9PROT</name>
<dbReference type="Gene3D" id="2.60.120.620">
    <property type="entry name" value="q2cbj1_9rhob like domain"/>
    <property type="match status" value="1"/>
</dbReference>
<keyword evidence="4" id="KW-1185">Reference proteome</keyword>
<dbReference type="InterPro" id="IPR005123">
    <property type="entry name" value="Oxoglu/Fe-dep_dioxygenase_dom"/>
</dbReference>
<dbReference type="OrthoDB" id="9781972at2"/>
<reference evidence="3 4" key="1">
    <citation type="submission" date="2018-09" db="EMBL/GenBank/DDBJ databases">
        <authorList>
            <person name="Zhu H."/>
        </authorList>
    </citation>
    <scope>NUCLEOTIDE SEQUENCE [LARGE SCALE GENOMIC DNA]</scope>
    <source>
        <strain evidence="3 4">K1W22B-8</strain>
    </source>
</reference>
<dbReference type="GO" id="GO:0016491">
    <property type="term" value="F:oxidoreductase activity"/>
    <property type="evidence" value="ECO:0007669"/>
    <property type="project" value="UniProtKB-KW"/>
</dbReference>
<evidence type="ECO:0000259" key="2">
    <source>
        <dbReference type="PROSITE" id="PS51471"/>
    </source>
</evidence>
<protein>
    <submittedName>
        <fullName evidence="3">Proline hydroxylase</fullName>
    </submittedName>
</protein>
<keyword evidence="1" id="KW-0560">Oxidoreductase</keyword>
<evidence type="ECO:0000313" key="3">
    <source>
        <dbReference type="EMBL" id="RJF88828.1"/>
    </source>
</evidence>
<gene>
    <name evidence="3" type="ORF">D3874_19105</name>
</gene>
<evidence type="ECO:0000313" key="4">
    <source>
        <dbReference type="Proteomes" id="UP000284605"/>
    </source>
</evidence>
<dbReference type="AlphaFoldDB" id="A0A418WFN6"/>
<comment type="caution">
    <text evidence="3">The sequence shown here is derived from an EMBL/GenBank/DDBJ whole genome shotgun (WGS) entry which is preliminary data.</text>
</comment>
<feature type="domain" description="Fe2OG dioxygenase" evidence="2">
    <location>
        <begin position="123"/>
        <end position="236"/>
    </location>
</feature>
<proteinExistence type="inferred from homology"/>
<dbReference type="RefSeq" id="WP_119779716.1">
    <property type="nucleotide sequence ID" value="NZ_QYUK01000011.1"/>
</dbReference>
<organism evidence="3 4">
    <name type="scientific">Oleomonas cavernae</name>
    <dbReference type="NCBI Taxonomy" id="2320859"/>
    <lineage>
        <taxon>Bacteria</taxon>
        <taxon>Pseudomonadati</taxon>
        <taxon>Pseudomonadota</taxon>
        <taxon>Alphaproteobacteria</taxon>
        <taxon>Acetobacterales</taxon>
        <taxon>Acetobacteraceae</taxon>
        <taxon>Oleomonas</taxon>
    </lineage>
</organism>
<evidence type="ECO:0000256" key="1">
    <source>
        <dbReference type="RuleBase" id="RU003682"/>
    </source>
</evidence>
<dbReference type="EMBL" id="QYUK01000011">
    <property type="protein sequence ID" value="RJF88828.1"/>
    <property type="molecule type" value="Genomic_DNA"/>
</dbReference>